<dbReference type="Proteomes" id="UP000698924">
    <property type="component" value="Unassembled WGS sequence"/>
</dbReference>
<dbReference type="AlphaFoldDB" id="A0AA40ZTX9"/>
<dbReference type="PANTHER" id="PTHR33295:SF20">
    <property type="entry name" value="ATPASE"/>
    <property type="match status" value="1"/>
</dbReference>
<evidence type="ECO:0000313" key="4">
    <source>
        <dbReference type="Proteomes" id="UP000698924"/>
    </source>
</evidence>
<proteinExistence type="predicted"/>
<evidence type="ECO:0000313" key="3">
    <source>
        <dbReference type="EMBL" id="MBM6857652.1"/>
    </source>
</evidence>
<dbReference type="EMBL" id="JACJMO010000010">
    <property type="protein sequence ID" value="MBM6857652.1"/>
    <property type="molecule type" value="Genomic_DNA"/>
</dbReference>
<reference evidence="3 4" key="1">
    <citation type="journal article" date="2021" name="Sci. Rep.">
        <title>The distribution of antibiotic resistance genes in chicken gut microbiota commensals.</title>
        <authorList>
            <person name="Juricova H."/>
            <person name="Matiasovicova J."/>
            <person name="Kubasova T."/>
            <person name="Cejkova D."/>
            <person name="Rychlik I."/>
        </authorList>
    </citation>
    <scope>NUCLEOTIDE SEQUENCE [LARGE SCALE GENOMIC DNA]</scope>
    <source>
        <strain evidence="3 4">An421</strain>
    </source>
</reference>
<feature type="domain" description="DUF4143" evidence="2">
    <location>
        <begin position="202"/>
        <end position="345"/>
    </location>
</feature>
<dbReference type="Pfam" id="PF13173">
    <property type="entry name" value="AAA_14"/>
    <property type="match status" value="1"/>
</dbReference>
<keyword evidence="3" id="KW-0547">Nucleotide-binding</keyword>
<name>A0AA40ZTX9_9BACT</name>
<protein>
    <submittedName>
        <fullName evidence="3">ATP-binding protein</fullName>
    </submittedName>
</protein>
<keyword evidence="4" id="KW-1185">Reference proteome</keyword>
<dbReference type="PANTHER" id="PTHR33295">
    <property type="entry name" value="ATPASE"/>
    <property type="match status" value="1"/>
</dbReference>
<evidence type="ECO:0000259" key="2">
    <source>
        <dbReference type="Pfam" id="PF13635"/>
    </source>
</evidence>
<gene>
    <name evidence="3" type="ORF">H6D15_08585</name>
</gene>
<dbReference type="Pfam" id="PF13635">
    <property type="entry name" value="DUF4143"/>
    <property type="match status" value="1"/>
</dbReference>
<dbReference type="RefSeq" id="WP_204971767.1">
    <property type="nucleotide sequence ID" value="NZ_JAAZTS010000011.1"/>
</dbReference>
<dbReference type="InterPro" id="IPR027417">
    <property type="entry name" value="P-loop_NTPase"/>
</dbReference>
<feature type="domain" description="AAA" evidence="1">
    <location>
        <begin position="22"/>
        <end position="154"/>
    </location>
</feature>
<sequence length="406" mass="46643">MKDLIIRPRYTERMAPFIGKNVIKVLTGQRRVGKSCLLRQLCEHIRQEHPSADILYVNKELSAFAHIRTSDDLLAEVAKAFSLASGEDGRYLFVDEVQDIEGFEHALRSLLAEEACDIYITGSNATMLSGELATYLSGRYVEFHIHSLTFSEFLEFHKLSPDNTSLRHYLTFGGLPYLSNLPLDTDICFEYLRNVYSTILLKDIVKREGIRNVSFLESLVDYVADNVGNLFSANNISRYLKSQRVNISPLQVINYLKALGDAFLVNRVSRIDIVGLRKFELGDKYYFEDLGLRNCYLGFSWQRDIHKLIENAVYLQLHTLYSNVFIGQQGEKEVDFVALNGDMRVYVQATFQMGDEKTRAREFGNLLAIPDNYPKYVVSLDEWTSGSNYEGIHHLHLLDFLQRQEL</sequence>
<dbReference type="Gene3D" id="3.40.50.300">
    <property type="entry name" value="P-loop containing nucleotide triphosphate hydrolases"/>
    <property type="match status" value="1"/>
</dbReference>
<dbReference type="InterPro" id="IPR041682">
    <property type="entry name" value="AAA_14"/>
</dbReference>
<dbReference type="InterPro" id="IPR025420">
    <property type="entry name" value="DUF4143"/>
</dbReference>
<comment type="caution">
    <text evidence="3">The sequence shown here is derived from an EMBL/GenBank/DDBJ whole genome shotgun (WGS) entry which is preliminary data.</text>
</comment>
<organism evidence="3 4">
    <name type="scientific">Caecibacteroides pullorum</name>
    <dbReference type="NCBI Taxonomy" id="2725562"/>
    <lineage>
        <taxon>Bacteria</taxon>
        <taxon>Pseudomonadati</taxon>
        <taxon>Bacteroidota</taxon>
        <taxon>Bacteroidia</taxon>
        <taxon>Bacteroidales</taxon>
        <taxon>Bacteroidaceae</taxon>
        <taxon>Caecibacteroides</taxon>
    </lineage>
</organism>
<dbReference type="SUPFAM" id="SSF52540">
    <property type="entry name" value="P-loop containing nucleoside triphosphate hydrolases"/>
    <property type="match status" value="1"/>
</dbReference>
<dbReference type="GO" id="GO:0005524">
    <property type="term" value="F:ATP binding"/>
    <property type="evidence" value="ECO:0007669"/>
    <property type="project" value="UniProtKB-KW"/>
</dbReference>
<accession>A0AA40ZTX9</accession>
<evidence type="ECO:0000259" key="1">
    <source>
        <dbReference type="Pfam" id="PF13173"/>
    </source>
</evidence>
<keyword evidence="3" id="KW-0067">ATP-binding</keyword>